<dbReference type="GO" id="GO:0016149">
    <property type="term" value="F:translation release factor activity, codon specific"/>
    <property type="evidence" value="ECO:0007669"/>
    <property type="project" value="UniProtKB-UniRule"/>
</dbReference>
<dbReference type="HAMAP" id="MF_00094">
    <property type="entry name" value="Rel_fac_2"/>
    <property type="match status" value="1"/>
</dbReference>
<comment type="function">
    <text evidence="4">Peptide chain release factor 2 directs the termination of translation in response to the peptide chain termination codons UGA and UAA.</text>
</comment>
<keyword evidence="3 4" id="KW-0648">Protein biosynthesis</keyword>
<evidence type="ECO:0000256" key="4">
    <source>
        <dbReference type="HAMAP-Rule" id="MF_00094"/>
    </source>
</evidence>
<evidence type="ECO:0000259" key="7">
    <source>
        <dbReference type="SMART" id="SM00937"/>
    </source>
</evidence>
<dbReference type="Gene3D" id="3.30.160.20">
    <property type="match status" value="1"/>
</dbReference>
<dbReference type="Proteomes" id="UP000178170">
    <property type="component" value="Unassembled WGS sequence"/>
</dbReference>
<dbReference type="GO" id="GO:0005737">
    <property type="term" value="C:cytoplasm"/>
    <property type="evidence" value="ECO:0007669"/>
    <property type="project" value="UniProtKB-SubCell"/>
</dbReference>
<dbReference type="SUPFAM" id="SSF75620">
    <property type="entry name" value="Release factor"/>
    <property type="match status" value="1"/>
</dbReference>
<comment type="PTM">
    <text evidence="4">Methylated by PrmC. Methylation increases the termination efficiency of RF2.</text>
</comment>
<comment type="similarity">
    <text evidence="1 4">Belongs to the prokaryotic/mitochondrial release factor family.</text>
</comment>
<comment type="subcellular location">
    <subcellularLocation>
        <location evidence="4">Cytoplasm</location>
    </subcellularLocation>
</comment>
<dbReference type="EMBL" id="MHTS01000014">
    <property type="protein sequence ID" value="OHA64496.1"/>
    <property type="molecule type" value="Genomic_DNA"/>
</dbReference>
<dbReference type="AlphaFoldDB" id="A0A1G2QV95"/>
<comment type="caution">
    <text evidence="8">The sequence shown here is derived from an EMBL/GenBank/DDBJ whole genome shotgun (WGS) entry which is preliminary data.</text>
</comment>
<dbReference type="InterPro" id="IPR000352">
    <property type="entry name" value="Pep_chain_release_fac_I"/>
</dbReference>
<protein>
    <recommendedName>
        <fullName evidence="4 5">Peptide chain release factor 2</fullName>
        <shortName evidence="4">RF-2</shortName>
    </recommendedName>
</protein>
<reference evidence="8 9" key="1">
    <citation type="journal article" date="2016" name="Nat. Commun.">
        <title>Thousands of microbial genomes shed light on interconnected biogeochemical processes in an aquifer system.</title>
        <authorList>
            <person name="Anantharaman K."/>
            <person name="Brown C.T."/>
            <person name="Hug L.A."/>
            <person name="Sharon I."/>
            <person name="Castelle C.J."/>
            <person name="Probst A.J."/>
            <person name="Thomas B.C."/>
            <person name="Singh A."/>
            <person name="Wilkins M.J."/>
            <person name="Karaoz U."/>
            <person name="Brodie E.L."/>
            <person name="Williams K.H."/>
            <person name="Hubbard S.S."/>
            <person name="Banfield J.F."/>
        </authorList>
    </citation>
    <scope>NUCLEOTIDE SEQUENCE [LARGE SCALE GENOMIC DNA]</scope>
</reference>
<keyword evidence="6" id="KW-0175">Coiled coil</keyword>
<evidence type="ECO:0000313" key="9">
    <source>
        <dbReference type="Proteomes" id="UP000178170"/>
    </source>
</evidence>
<dbReference type="PANTHER" id="PTHR43116">
    <property type="entry name" value="PEPTIDE CHAIN RELEASE FACTOR 2"/>
    <property type="match status" value="1"/>
</dbReference>
<accession>A0A1G2QV95</accession>
<dbReference type="InterPro" id="IPR004374">
    <property type="entry name" value="PrfB"/>
</dbReference>
<dbReference type="NCBIfam" id="TIGR00020">
    <property type="entry name" value="prfB"/>
    <property type="match status" value="1"/>
</dbReference>
<gene>
    <name evidence="4" type="primary">prfB</name>
    <name evidence="8" type="ORF">A2843_02280</name>
</gene>
<dbReference type="Pfam" id="PF00472">
    <property type="entry name" value="RF-1"/>
    <property type="match status" value="1"/>
</dbReference>
<evidence type="ECO:0000256" key="1">
    <source>
        <dbReference type="ARBA" id="ARBA00010835"/>
    </source>
</evidence>
<organism evidence="8 9">
    <name type="scientific">Candidatus Wildermuthbacteria bacterium RIFCSPHIGHO2_01_FULL_48_27b</name>
    <dbReference type="NCBI Taxonomy" id="1802447"/>
    <lineage>
        <taxon>Bacteria</taxon>
        <taxon>Candidatus Wildermuthiibacteriota</taxon>
    </lineage>
</organism>
<keyword evidence="4" id="KW-0963">Cytoplasm</keyword>
<dbReference type="Gene3D" id="1.20.58.410">
    <property type="entry name" value="Release factor"/>
    <property type="match status" value="1"/>
</dbReference>
<evidence type="ECO:0000256" key="3">
    <source>
        <dbReference type="ARBA" id="ARBA00022917"/>
    </source>
</evidence>
<proteinExistence type="inferred from homology"/>
<name>A0A1G2QV95_9BACT</name>
<feature type="modified residue" description="N5-methylglutamine" evidence="4">
    <location>
        <position position="238"/>
    </location>
</feature>
<feature type="coiled-coil region" evidence="6">
    <location>
        <begin position="34"/>
        <end position="64"/>
    </location>
</feature>
<dbReference type="Gene3D" id="3.30.70.1660">
    <property type="match status" value="1"/>
</dbReference>
<evidence type="ECO:0000256" key="6">
    <source>
        <dbReference type="SAM" id="Coils"/>
    </source>
</evidence>
<evidence type="ECO:0000256" key="5">
    <source>
        <dbReference type="NCBIfam" id="TIGR00020"/>
    </source>
</evidence>
<dbReference type="PANTHER" id="PTHR43116:SF3">
    <property type="entry name" value="CLASS I PEPTIDE CHAIN RELEASE FACTOR"/>
    <property type="match status" value="1"/>
</dbReference>
<evidence type="ECO:0000313" key="8">
    <source>
        <dbReference type="EMBL" id="OHA64496.1"/>
    </source>
</evidence>
<evidence type="ECO:0000256" key="2">
    <source>
        <dbReference type="ARBA" id="ARBA00022481"/>
    </source>
</evidence>
<dbReference type="Pfam" id="PF03462">
    <property type="entry name" value="PCRF"/>
    <property type="match status" value="1"/>
</dbReference>
<dbReference type="SMART" id="SM00937">
    <property type="entry name" value="PCRF"/>
    <property type="match status" value="1"/>
</dbReference>
<feature type="domain" description="Peptide chain release factor" evidence="7">
    <location>
        <begin position="66"/>
        <end position="179"/>
    </location>
</feature>
<keyword evidence="2 4" id="KW-0488">Methylation</keyword>
<dbReference type="InterPro" id="IPR045853">
    <property type="entry name" value="Pep_chain_release_fac_I_sf"/>
</dbReference>
<dbReference type="InterPro" id="IPR005139">
    <property type="entry name" value="PCRF"/>
</dbReference>
<sequence>MWRTVFDIAGKKEKIAGLEKESEKPEFWTDPATSGKLSKELADLKEETQEFEQLQKEFSDFMEVAKLSEDDEDALEELPAVLESLQKRIGKLEIRTFLSGKYDRVNAILTITAGAGGQDAQDWAAMLQRMYERYCERKGWRVDVLHQSFGDPGPESRIGVKQVSLEIAGSFAYGLLKRETGVHRLVRISPFSAKQLRHTSFASVEVMPEIDVKEEREIEVKPDEVRVEFFNASGPGGQNVNKRETAVRIVHEPTGIVVTSQSSRSQQQNREKAMQVLASKLYNMREREREEELAKMRGQKSAIEWGSQIRSYVLHPYQLVKDLRTQVETSDTASVLDGDLDAFIDEEIKI</sequence>